<dbReference type="AlphaFoldDB" id="A0AAV9D9B8"/>
<dbReference type="PANTHER" id="PTHR11783">
    <property type="entry name" value="SULFOTRANSFERASE SULT"/>
    <property type="match status" value="1"/>
</dbReference>
<evidence type="ECO:0000256" key="2">
    <source>
        <dbReference type="ARBA" id="ARBA00022679"/>
    </source>
</evidence>
<keyword evidence="2 3" id="KW-0808">Transferase</keyword>
<name>A0AAV9D9B8_ACOCL</name>
<evidence type="ECO:0000256" key="1">
    <source>
        <dbReference type="ARBA" id="ARBA00005771"/>
    </source>
</evidence>
<evidence type="ECO:0000313" key="5">
    <source>
        <dbReference type="EMBL" id="KAK1297491.1"/>
    </source>
</evidence>
<gene>
    <name evidence="5" type="primary">SOT8</name>
    <name evidence="5" type="ORF">QJS10_CPB15g01656</name>
</gene>
<dbReference type="Gene3D" id="3.40.50.300">
    <property type="entry name" value="P-loop containing nucleotide triphosphate hydrolases"/>
    <property type="match status" value="1"/>
</dbReference>
<protein>
    <recommendedName>
        <fullName evidence="3">Sulfotransferase</fullName>
        <ecNumber evidence="3">2.8.2.-</ecNumber>
    </recommendedName>
</protein>
<sequence>MWHFIRSIENYPPVTLEMFVDSMCTGMIVSGPYFDHVLGYWKERLLEGSSSKKVFFLTYEELKRGTADHVRRLGEFLGCPFDGEGGEEEIEEIVRMCSIENLSNLEVNKSEEIIPNGMLTYKSFFRKGEVGDHKNWLTPEMIERIDSVAGEKLRGSGLNLVS</sequence>
<reference evidence="5" key="2">
    <citation type="submission" date="2023-06" db="EMBL/GenBank/DDBJ databases">
        <authorList>
            <person name="Ma L."/>
            <person name="Liu K.-W."/>
            <person name="Li Z."/>
            <person name="Hsiao Y.-Y."/>
            <person name="Qi Y."/>
            <person name="Fu T."/>
            <person name="Tang G."/>
            <person name="Zhang D."/>
            <person name="Sun W.-H."/>
            <person name="Liu D.-K."/>
            <person name="Li Y."/>
            <person name="Chen G.-Z."/>
            <person name="Liu X.-D."/>
            <person name="Liao X.-Y."/>
            <person name="Jiang Y.-T."/>
            <person name="Yu X."/>
            <person name="Hao Y."/>
            <person name="Huang J."/>
            <person name="Zhao X.-W."/>
            <person name="Ke S."/>
            <person name="Chen Y.-Y."/>
            <person name="Wu W.-L."/>
            <person name="Hsu J.-L."/>
            <person name="Lin Y.-F."/>
            <person name="Huang M.-D."/>
            <person name="Li C.-Y."/>
            <person name="Huang L."/>
            <person name="Wang Z.-W."/>
            <person name="Zhao X."/>
            <person name="Zhong W.-Y."/>
            <person name="Peng D.-H."/>
            <person name="Ahmad S."/>
            <person name="Lan S."/>
            <person name="Zhang J.-S."/>
            <person name="Tsai W.-C."/>
            <person name="Van De Peer Y."/>
            <person name="Liu Z.-J."/>
        </authorList>
    </citation>
    <scope>NUCLEOTIDE SEQUENCE</scope>
    <source>
        <strain evidence="5">CP</strain>
        <tissue evidence="5">Leaves</tissue>
    </source>
</reference>
<dbReference type="EMBL" id="JAUJYO010000015">
    <property type="protein sequence ID" value="KAK1297491.1"/>
    <property type="molecule type" value="Genomic_DNA"/>
</dbReference>
<dbReference type="InterPro" id="IPR000863">
    <property type="entry name" value="Sulfotransferase_dom"/>
</dbReference>
<feature type="domain" description="Sulfotransferase" evidence="4">
    <location>
        <begin position="2"/>
        <end position="157"/>
    </location>
</feature>
<dbReference type="Pfam" id="PF00685">
    <property type="entry name" value="Sulfotransfer_1"/>
    <property type="match status" value="1"/>
</dbReference>
<dbReference type="InterPro" id="IPR027417">
    <property type="entry name" value="P-loop_NTPase"/>
</dbReference>
<evidence type="ECO:0000256" key="3">
    <source>
        <dbReference type="RuleBase" id="RU361155"/>
    </source>
</evidence>
<evidence type="ECO:0000313" key="6">
    <source>
        <dbReference type="Proteomes" id="UP001180020"/>
    </source>
</evidence>
<evidence type="ECO:0000259" key="4">
    <source>
        <dbReference type="Pfam" id="PF00685"/>
    </source>
</evidence>
<accession>A0AAV9D9B8</accession>
<comment type="similarity">
    <text evidence="1 3">Belongs to the sulfotransferase 1 family.</text>
</comment>
<keyword evidence="6" id="KW-1185">Reference proteome</keyword>
<dbReference type="SUPFAM" id="SSF52540">
    <property type="entry name" value="P-loop containing nucleoside triphosphate hydrolases"/>
    <property type="match status" value="1"/>
</dbReference>
<comment type="caution">
    <text evidence="5">The sequence shown here is derived from an EMBL/GenBank/DDBJ whole genome shotgun (WGS) entry which is preliminary data.</text>
</comment>
<proteinExistence type="inferred from homology"/>
<dbReference type="Proteomes" id="UP001180020">
    <property type="component" value="Unassembled WGS sequence"/>
</dbReference>
<dbReference type="GO" id="GO:0008146">
    <property type="term" value="F:sulfotransferase activity"/>
    <property type="evidence" value="ECO:0007669"/>
    <property type="project" value="InterPro"/>
</dbReference>
<dbReference type="EC" id="2.8.2.-" evidence="3"/>
<organism evidence="5 6">
    <name type="scientific">Acorus calamus</name>
    <name type="common">Sweet flag</name>
    <dbReference type="NCBI Taxonomy" id="4465"/>
    <lineage>
        <taxon>Eukaryota</taxon>
        <taxon>Viridiplantae</taxon>
        <taxon>Streptophyta</taxon>
        <taxon>Embryophyta</taxon>
        <taxon>Tracheophyta</taxon>
        <taxon>Spermatophyta</taxon>
        <taxon>Magnoliopsida</taxon>
        <taxon>Liliopsida</taxon>
        <taxon>Acoraceae</taxon>
        <taxon>Acorus</taxon>
    </lineage>
</organism>
<reference evidence="5" key="1">
    <citation type="journal article" date="2023" name="Nat. Commun.">
        <title>Diploid and tetraploid genomes of Acorus and the evolution of monocots.</title>
        <authorList>
            <person name="Ma L."/>
            <person name="Liu K.W."/>
            <person name="Li Z."/>
            <person name="Hsiao Y.Y."/>
            <person name="Qi Y."/>
            <person name="Fu T."/>
            <person name="Tang G.D."/>
            <person name="Zhang D."/>
            <person name="Sun W.H."/>
            <person name="Liu D.K."/>
            <person name="Li Y."/>
            <person name="Chen G.Z."/>
            <person name="Liu X.D."/>
            <person name="Liao X.Y."/>
            <person name="Jiang Y.T."/>
            <person name="Yu X."/>
            <person name="Hao Y."/>
            <person name="Huang J."/>
            <person name="Zhao X.W."/>
            <person name="Ke S."/>
            <person name="Chen Y.Y."/>
            <person name="Wu W.L."/>
            <person name="Hsu J.L."/>
            <person name="Lin Y.F."/>
            <person name="Huang M.D."/>
            <person name="Li C.Y."/>
            <person name="Huang L."/>
            <person name="Wang Z.W."/>
            <person name="Zhao X."/>
            <person name="Zhong W.Y."/>
            <person name="Peng D.H."/>
            <person name="Ahmad S."/>
            <person name="Lan S."/>
            <person name="Zhang J.S."/>
            <person name="Tsai W.C."/>
            <person name="Van de Peer Y."/>
            <person name="Liu Z.J."/>
        </authorList>
    </citation>
    <scope>NUCLEOTIDE SEQUENCE</scope>
    <source>
        <strain evidence="5">CP</strain>
    </source>
</reference>